<organism evidence="1">
    <name type="scientific">Oxalobacter aliiformigenes</name>
    <dbReference type="NCBI Taxonomy" id="2946593"/>
    <lineage>
        <taxon>Bacteria</taxon>
        <taxon>Pseudomonadati</taxon>
        <taxon>Pseudomonadota</taxon>
        <taxon>Betaproteobacteria</taxon>
        <taxon>Burkholderiales</taxon>
        <taxon>Oxalobacteraceae</taxon>
        <taxon>Oxalobacter</taxon>
    </lineage>
</organism>
<dbReference type="RefSeq" id="WP_269316008.1">
    <property type="nucleotide sequence ID" value="NZ_CP098251.1"/>
</dbReference>
<evidence type="ECO:0000313" key="1">
    <source>
        <dbReference type="EMBL" id="WAV91341.1"/>
    </source>
</evidence>
<name>A0A9E9LBI2_9BURK</name>
<gene>
    <name evidence="1" type="ORF">NB646_00825</name>
</gene>
<dbReference type="EMBL" id="CP098251">
    <property type="protein sequence ID" value="WAV91341.1"/>
    <property type="molecule type" value="Genomic_DNA"/>
</dbReference>
<protein>
    <submittedName>
        <fullName evidence="1">Uncharacterized protein</fullName>
    </submittedName>
</protein>
<reference evidence="1" key="1">
    <citation type="journal article" date="2022" name="Front. Microbiol.">
        <title>New perspectives on an old grouping: The genomic and phenotypic variability of Oxalobacter formigenes and the implications for calcium oxalate stone prevention.</title>
        <authorList>
            <person name="Chmiel J.A."/>
            <person name="Carr C."/>
            <person name="Stuivenberg G.A."/>
            <person name="Venema R."/>
            <person name="Chanyi R.M."/>
            <person name="Al K.F."/>
            <person name="Giguere D."/>
            <person name="Say H."/>
            <person name="Akouris P.P."/>
            <person name="Dominguez Romero S.A."/>
            <person name="Kwong A."/>
            <person name="Tai V."/>
            <person name="Koval S.F."/>
            <person name="Razvi H."/>
            <person name="Bjazevic J."/>
            <person name="Burton J.P."/>
        </authorList>
    </citation>
    <scope>NUCLEOTIDE SEQUENCE</scope>
    <source>
        <strain evidence="1">OxK</strain>
    </source>
</reference>
<proteinExistence type="predicted"/>
<accession>A0A9E9LBI2</accession>
<dbReference type="Proteomes" id="UP001164819">
    <property type="component" value="Chromosome"/>
</dbReference>
<sequence>MTTSLFSLKEFENLYIAILPVLRHISCHTDGEFTVDDLKNEAWLLAVDLYEKRTDMPISSPSFQKLISAHLFNRLCKYTSKTTRYAVRLDDMNDNADDNSKNRWLESLTATSENDPISKLCRIEEMQEQEKQLQFNYSEAVAYYRFLENFKKDRQAIAEHLALSWRWIWYKIKRARYWMQQQSSLFDGIEIIEEDFMPPHCQRKRKKLFSHSEYVLLEKEWKRLQQKLFTLAYIPIKADIEALPLKNTSDPIS</sequence>
<dbReference type="AlphaFoldDB" id="A0A9E9LBI2"/>